<proteinExistence type="predicted"/>
<name>A0AA36CIA6_9BILA</name>
<feature type="region of interest" description="Disordered" evidence="1">
    <location>
        <begin position="266"/>
        <end position="292"/>
    </location>
</feature>
<feature type="compositionally biased region" description="Basic and acidic residues" evidence="1">
    <location>
        <begin position="206"/>
        <end position="218"/>
    </location>
</feature>
<gene>
    <name evidence="2" type="ORF">MSPICULIGERA_LOCUS8062</name>
</gene>
<protein>
    <submittedName>
        <fullName evidence="2">Uncharacterized protein</fullName>
    </submittedName>
</protein>
<organism evidence="2 3">
    <name type="scientific">Mesorhabditis spiculigera</name>
    <dbReference type="NCBI Taxonomy" id="96644"/>
    <lineage>
        <taxon>Eukaryota</taxon>
        <taxon>Metazoa</taxon>
        <taxon>Ecdysozoa</taxon>
        <taxon>Nematoda</taxon>
        <taxon>Chromadorea</taxon>
        <taxon>Rhabditida</taxon>
        <taxon>Rhabditina</taxon>
        <taxon>Rhabditomorpha</taxon>
        <taxon>Rhabditoidea</taxon>
        <taxon>Rhabditidae</taxon>
        <taxon>Mesorhabditinae</taxon>
        <taxon>Mesorhabditis</taxon>
    </lineage>
</organism>
<accession>A0AA36CIA6</accession>
<feature type="region of interest" description="Disordered" evidence="1">
    <location>
        <begin position="104"/>
        <end position="156"/>
    </location>
</feature>
<dbReference type="AlphaFoldDB" id="A0AA36CIA6"/>
<feature type="compositionally biased region" description="Polar residues" evidence="1">
    <location>
        <begin position="275"/>
        <end position="284"/>
    </location>
</feature>
<comment type="caution">
    <text evidence="2">The sequence shown here is derived from an EMBL/GenBank/DDBJ whole genome shotgun (WGS) entry which is preliminary data.</text>
</comment>
<dbReference type="EMBL" id="CATQJA010002072">
    <property type="protein sequence ID" value="CAJ0569587.1"/>
    <property type="molecule type" value="Genomic_DNA"/>
</dbReference>
<dbReference type="Proteomes" id="UP001177023">
    <property type="component" value="Unassembled WGS sequence"/>
</dbReference>
<feature type="non-terminal residue" evidence="2">
    <location>
        <position position="400"/>
    </location>
</feature>
<sequence>MPSPPIQTAPNVDCLESEAFNSGEERLKAYDVRVVTSEIEARLIQNLEDIVEGQGNEVGAQKEPEKIGLLEQELDVEVKPPEVVKLGIECEARLVEELEVIVEGQTNEDSTEREPEKIGQLEQDLQVDAEPPEVGKLEDIVEGQTNKDGSTKEGEPEKLRLLEQEMEVDVKPPEVEKLGIECEAQLIQNLENIVEGRTNEDDVEEVPEKLRLSEHEFEADVNPPEVDKLGVECHIQEAQNSVEKFTSEHEIPDLDDQKIDTNCIRPPESFEPTERTVTQTSTPPTADHDQDKTLETVPNPIIVSLPEIIVSDTPAEAADKLAMQLDDDDSMNTSRDRPSPPIPPITNREINNGATHFHSAIHTTTHIQHEMPSDERRFSLQPNSTDNKRYLSGTINFYRV</sequence>
<keyword evidence="3" id="KW-1185">Reference proteome</keyword>
<reference evidence="2" key="1">
    <citation type="submission" date="2023-06" db="EMBL/GenBank/DDBJ databases">
        <authorList>
            <person name="Delattre M."/>
        </authorList>
    </citation>
    <scope>NUCLEOTIDE SEQUENCE</scope>
    <source>
        <strain evidence="2">AF72</strain>
    </source>
</reference>
<evidence type="ECO:0000313" key="2">
    <source>
        <dbReference type="EMBL" id="CAJ0569587.1"/>
    </source>
</evidence>
<evidence type="ECO:0000256" key="1">
    <source>
        <dbReference type="SAM" id="MobiDB-lite"/>
    </source>
</evidence>
<evidence type="ECO:0000313" key="3">
    <source>
        <dbReference type="Proteomes" id="UP001177023"/>
    </source>
</evidence>
<feature type="region of interest" description="Disordered" evidence="1">
    <location>
        <begin position="198"/>
        <end position="225"/>
    </location>
</feature>
<feature type="compositionally biased region" description="Basic and acidic residues" evidence="1">
    <location>
        <begin position="110"/>
        <end position="119"/>
    </location>
</feature>